<organism evidence="1 2">
    <name type="scientific">Candidatus Galacturonatibacter soehngenii</name>
    <dbReference type="NCBI Taxonomy" id="2307010"/>
    <lineage>
        <taxon>Bacteria</taxon>
        <taxon>Bacillati</taxon>
        <taxon>Bacillota</taxon>
        <taxon>Clostridia</taxon>
        <taxon>Lachnospirales</taxon>
        <taxon>Lachnospiraceae</taxon>
        <taxon>Candidatus Galacturonatibacter</taxon>
    </lineage>
</organism>
<reference evidence="1 2" key="2">
    <citation type="submission" date="2020-02" db="EMBL/GenBank/DDBJ databases">
        <title>Candidatus Galacturonibacter soehngenii shows hetero-acetogenic catabolism of galacturonic acid but lacks a canonical carbon monoxide dehydrogenase/acetyl-CoA synthase complex.</title>
        <authorList>
            <person name="Diender M."/>
            <person name="Stouten G.R."/>
            <person name="Petersen J.F."/>
            <person name="Nielsen P.H."/>
            <person name="Dueholm M.S."/>
            <person name="Pronk J.T."/>
            <person name="Van Loosdrecht M.C.M."/>
        </authorList>
    </citation>
    <scope>NUCLEOTIDE SEQUENCE [LARGE SCALE GENOMIC DNA]</scope>
    <source>
        <strain evidence="1">GalUA</strain>
    </source>
</reference>
<keyword evidence="2" id="KW-1185">Reference proteome</keyword>
<dbReference type="Pfam" id="PF19538">
    <property type="entry name" value="DUF6062"/>
    <property type="match status" value="1"/>
</dbReference>
<evidence type="ECO:0000313" key="2">
    <source>
        <dbReference type="Proteomes" id="UP000461768"/>
    </source>
</evidence>
<dbReference type="AlphaFoldDB" id="A0A7V7UEX3"/>
<dbReference type="Proteomes" id="UP000461768">
    <property type="component" value="Unassembled WGS sequence"/>
</dbReference>
<comment type="caution">
    <text evidence="1">The sequence shown here is derived from an EMBL/GenBank/DDBJ whole genome shotgun (WGS) entry which is preliminary data.</text>
</comment>
<evidence type="ECO:0000313" key="1">
    <source>
        <dbReference type="EMBL" id="KAB1434552.1"/>
    </source>
</evidence>
<dbReference type="EMBL" id="WAGX01000008">
    <property type="protein sequence ID" value="KAB1434552.1"/>
    <property type="molecule type" value="Genomic_DNA"/>
</dbReference>
<evidence type="ECO:0008006" key="3">
    <source>
        <dbReference type="Google" id="ProtNLM"/>
    </source>
</evidence>
<accession>A0A7V7UEX3</accession>
<sequence>MKDKLYTIPLTEAFQAEDECPFCYIERKLEQDALNFTLGSSSSYMESDIREQTDEMGFCKEHFKKMYKYGNSLGNALILQTHFRKQNKELTKQLQAFKPEKSSMFGKFKKTKEDGFDKISQWIAQSKETCFVCDHIKNDYDRYLDTFFYLFKSNPEFKELVKHSKGFCIHHFGELTNLVSAKLNDAQAEEYAKLIFPLMIENMNRLEEDINWLVDKYDYRNANADWKNSKDALQRGMQKIKGGYPADTDYQQNR</sequence>
<proteinExistence type="predicted"/>
<dbReference type="OrthoDB" id="9810814at2"/>
<name>A0A7V7UEX3_9FIRM</name>
<dbReference type="InterPro" id="IPR045706">
    <property type="entry name" value="DUF6062"/>
</dbReference>
<protein>
    <recommendedName>
        <fullName evidence="3">ABC transporter substrate-binding protein</fullName>
    </recommendedName>
</protein>
<gene>
    <name evidence="1" type="ORF">F7O84_17255</name>
</gene>
<reference evidence="1 2" key="1">
    <citation type="submission" date="2019-09" db="EMBL/GenBank/DDBJ databases">
        <authorList>
            <person name="Valk L.C."/>
        </authorList>
    </citation>
    <scope>NUCLEOTIDE SEQUENCE [LARGE SCALE GENOMIC DNA]</scope>
    <source>
        <strain evidence="1">GalUA</strain>
    </source>
</reference>